<evidence type="ECO:0000313" key="2">
    <source>
        <dbReference type="Proteomes" id="UP000886724"/>
    </source>
</evidence>
<dbReference type="InterPro" id="IPR006059">
    <property type="entry name" value="SBP"/>
</dbReference>
<proteinExistence type="predicted"/>
<dbReference type="SUPFAM" id="SSF53850">
    <property type="entry name" value="Periplasmic binding protein-like II"/>
    <property type="match status" value="1"/>
</dbReference>
<dbReference type="Gene3D" id="3.40.190.10">
    <property type="entry name" value="Periplasmic binding protein-like II"/>
    <property type="match status" value="1"/>
</dbReference>
<comment type="caution">
    <text evidence="1">The sequence shown here is derived from an EMBL/GenBank/DDBJ whole genome shotgun (WGS) entry which is preliminary data.</text>
</comment>
<sequence>MMNKKKIICILLAVVCVLLIIWQPQKITLKIGIFAGSNWNVPNGDCYQIIDQVIERFEKKYPMVNVEYESGIIKDDYSQWLSSQYLKGEEPDIFMILSEDFNTLSALGALKDLDYLIQQDTQFNKDDYYESALDTGKYHGDQYALPYESNPTLMFVNKTLLKNENIDIPDNNWTLDDFYEICKQITKDTNNDGQIDQYGCYNYDWLDSIYSHEINLFDDDGDECYLSQESVKSALSFAQRLTELNQGYTVTSQDFDTGKVAFAPMTFAEYRTYKPYPYKVKKYSQFEWDCVKMPGITQKTGSEVSSLLMGISSRTSYEKKAWEFLKMLTYDQESQENLFRYSQGISSLKTVIQSSKALNMLSDEELGDTQVDLSLLNEVMQNTISQNQFRKYNSALSMMDTQIQNIMRNGQDLDLSLMSLQNEVNEFLRE</sequence>
<reference evidence="1" key="2">
    <citation type="submission" date="2021-04" db="EMBL/GenBank/DDBJ databases">
        <authorList>
            <person name="Gilroy R."/>
        </authorList>
    </citation>
    <scope>NUCLEOTIDE SEQUENCE</scope>
    <source>
        <strain evidence="1">ChiGjej1B1-14440</strain>
    </source>
</reference>
<protein>
    <submittedName>
        <fullName evidence="1">Extracellular solute-binding protein</fullName>
    </submittedName>
</protein>
<gene>
    <name evidence="1" type="ORF">H9980_04005</name>
</gene>
<dbReference type="PANTHER" id="PTHR43649:SF12">
    <property type="entry name" value="DIACETYLCHITOBIOSE BINDING PROTEIN DASA"/>
    <property type="match status" value="1"/>
</dbReference>
<accession>A0A9D1XKB0</accession>
<dbReference type="EMBL" id="DXET01000090">
    <property type="protein sequence ID" value="HIX81123.1"/>
    <property type="molecule type" value="Genomic_DNA"/>
</dbReference>
<name>A0A9D1XKB0_9FIRM</name>
<reference evidence="1" key="1">
    <citation type="journal article" date="2021" name="PeerJ">
        <title>Extensive microbial diversity within the chicken gut microbiome revealed by metagenomics and culture.</title>
        <authorList>
            <person name="Gilroy R."/>
            <person name="Ravi A."/>
            <person name="Getino M."/>
            <person name="Pursley I."/>
            <person name="Horton D.L."/>
            <person name="Alikhan N.F."/>
            <person name="Baker D."/>
            <person name="Gharbi K."/>
            <person name="Hall N."/>
            <person name="Watson M."/>
            <person name="Adriaenssens E.M."/>
            <person name="Foster-Nyarko E."/>
            <person name="Jarju S."/>
            <person name="Secka A."/>
            <person name="Antonio M."/>
            <person name="Oren A."/>
            <person name="Chaudhuri R.R."/>
            <person name="La Ragione R."/>
            <person name="Hildebrand F."/>
            <person name="Pallen M.J."/>
        </authorList>
    </citation>
    <scope>NUCLEOTIDE SEQUENCE</scope>
    <source>
        <strain evidence="1">ChiGjej1B1-14440</strain>
    </source>
</reference>
<dbReference type="PANTHER" id="PTHR43649">
    <property type="entry name" value="ARABINOSE-BINDING PROTEIN-RELATED"/>
    <property type="match status" value="1"/>
</dbReference>
<dbReference type="AlphaFoldDB" id="A0A9D1XKB0"/>
<dbReference type="InterPro" id="IPR050490">
    <property type="entry name" value="Bact_solute-bd_prot1"/>
</dbReference>
<dbReference type="Proteomes" id="UP000886724">
    <property type="component" value="Unassembled WGS sequence"/>
</dbReference>
<organism evidence="1 2">
    <name type="scientific">Candidatus Erysipelatoclostridium merdavium</name>
    <dbReference type="NCBI Taxonomy" id="2838566"/>
    <lineage>
        <taxon>Bacteria</taxon>
        <taxon>Bacillati</taxon>
        <taxon>Bacillota</taxon>
        <taxon>Erysipelotrichia</taxon>
        <taxon>Erysipelotrichales</taxon>
        <taxon>Erysipelotrichales incertae sedis</taxon>
    </lineage>
</organism>
<dbReference type="Pfam" id="PF13416">
    <property type="entry name" value="SBP_bac_8"/>
    <property type="match status" value="1"/>
</dbReference>
<evidence type="ECO:0000313" key="1">
    <source>
        <dbReference type="EMBL" id="HIX81123.1"/>
    </source>
</evidence>